<evidence type="ECO:0000313" key="3">
    <source>
        <dbReference type="Proteomes" id="UP000824890"/>
    </source>
</evidence>
<protein>
    <submittedName>
        <fullName evidence="2">Uncharacterized protein</fullName>
    </submittedName>
</protein>
<feature type="region of interest" description="Disordered" evidence="1">
    <location>
        <begin position="240"/>
        <end position="274"/>
    </location>
</feature>
<evidence type="ECO:0000256" key="1">
    <source>
        <dbReference type="SAM" id="MobiDB-lite"/>
    </source>
</evidence>
<organism evidence="2 3">
    <name type="scientific">Brassica napus</name>
    <name type="common">Rape</name>
    <dbReference type="NCBI Taxonomy" id="3708"/>
    <lineage>
        <taxon>Eukaryota</taxon>
        <taxon>Viridiplantae</taxon>
        <taxon>Streptophyta</taxon>
        <taxon>Embryophyta</taxon>
        <taxon>Tracheophyta</taxon>
        <taxon>Spermatophyta</taxon>
        <taxon>Magnoliopsida</taxon>
        <taxon>eudicotyledons</taxon>
        <taxon>Gunneridae</taxon>
        <taxon>Pentapetalae</taxon>
        <taxon>rosids</taxon>
        <taxon>malvids</taxon>
        <taxon>Brassicales</taxon>
        <taxon>Brassicaceae</taxon>
        <taxon>Brassiceae</taxon>
        <taxon>Brassica</taxon>
    </lineage>
</organism>
<proteinExistence type="predicted"/>
<accession>A0ABQ7WXE9</accession>
<feature type="non-terminal residue" evidence="2">
    <location>
        <position position="1"/>
    </location>
</feature>
<feature type="region of interest" description="Disordered" evidence="1">
    <location>
        <begin position="390"/>
        <end position="410"/>
    </location>
</feature>
<comment type="caution">
    <text evidence="2">The sequence shown here is derived from an EMBL/GenBank/DDBJ whole genome shotgun (WGS) entry which is preliminary data.</text>
</comment>
<name>A0ABQ7WXE9_BRANA</name>
<evidence type="ECO:0000313" key="2">
    <source>
        <dbReference type="EMBL" id="KAH0842045.1"/>
    </source>
</evidence>
<keyword evidence="3" id="KW-1185">Reference proteome</keyword>
<gene>
    <name evidence="2" type="ORF">HID58_092125</name>
</gene>
<sequence>IKMGGYKKSSSFSVIRALLPCCSNNGEDWSEEGVIIKSRIMTSDEDGRLWIAEPGVDRRATSFISSLPSSEGFSPTLLMDSLKSDSNPLAKVPATVDVATVDPSVDMVLPTSGTPLLATISGGSFSASPKESDQPISTVTTSNAWSKPLSITQPSSAATVLMQTSKELIADLSRETQWPSLSAANCAPSRRRQPVARAINASRPSPHNSYSSSVTAKVPLGICDNDPEYPWASKMEKSKRNLHKVTSPEFLEDGTPKSLKATKSAPLESQEKTDALSFDSQGCILLDHEGSGLPINVNSEIEEPSREVTTVPSASVVAVNTPTGSFTEKVHVSCTPSEIVQVTHVTAVTDEKELPPPTVVSVSPNDETCKQLDVSVSPNDETCKQLDVAEPVDSSTQSVPPTPEAPSGKFVGNVDIVVDNSNSSPSSVPFVHDNLFAVLDSADASEPSSVPPAKELVPKTLSLYLSSI</sequence>
<dbReference type="Proteomes" id="UP000824890">
    <property type="component" value="Unassembled WGS sequence"/>
</dbReference>
<dbReference type="EMBL" id="JAGKQM010002939">
    <property type="protein sequence ID" value="KAH0842045.1"/>
    <property type="molecule type" value="Genomic_DNA"/>
</dbReference>
<reference evidence="2 3" key="1">
    <citation type="submission" date="2021-05" db="EMBL/GenBank/DDBJ databases">
        <title>Genome Assembly of Synthetic Allotetraploid Brassica napus Reveals Homoeologous Exchanges between Subgenomes.</title>
        <authorList>
            <person name="Davis J.T."/>
        </authorList>
    </citation>
    <scope>NUCLEOTIDE SEQUENCE [LARGE SCALE GENOMIC DNA]</scope>
    <source>
        <strain evidence="3">cv. Da-Ae</strain>
        <tissue evidence="2">Seedling</tissue>
    </source>
</reference>